<evidence type="ECO:0000256" key="2">
    <source>
        <dbReference type="ARBA" id="ARBA00022679"/>
    </source>
</evidence>
<organism evidence="4 5">
    <name type="scientific">Thelephora terrestris</name>
    <dbReference type="NCBI Taxonomy" id="56493"/>
    <lineage>
        <taxon>Eukaryota</taxon>
        <taxon>Fungi</taxon>
        <taxon>Dikarya</taxon>
        <taxon>Basidiomycota</taxon>
        <taxon>Agaricomycotina</taxon>
        <taxon>Agaricomycetes</taxon>
        <taxon>Thelephorales</taxon>
        <taxon>Thelephoraceae</taxon>
        <taxon>Thelephora</taxon>
    </lineage>
</organism>
<dbReference type="Pfam" id="PF04488">
    <property type="entry name" value="Gly_transf_sug"/>
    <property type="match status" value="1"/>
</dbReference>
<gene>
    <name evidence="4" type="ORF">BJ322DRAFT_1032553</name>
</gene>
<accession>A0A9P6LCT7</accession>
<dbReference type="SUPFAM" id="SSF53448">
    <property type="entry name" value="Nucleotide-diphospho-sugar transferases"/>
    <property type="match status" value="1"/>
</dbReference>
<dbReference type="PANTHER" id="PTHR32385:SF15">
    <property type="entry name" value="INOSITOL PHOSPHOCERAMIDE MANNOSYLTRANSFERASE 1"/>
    <property type="match status" value="1"/>
</dbReference>
<dbReference type="Proteomes" id="UP000736335">
    <property type="component" value="Unassembled WGS sequence"/>
</dbReference>
<dbReference type="InterPro" id="IPR051706">
    <property type="entry name" value="Glycosyltransferase_domain"/>
</dbReference>
<dbReference type="EMBL" id="WIUZ02000001">
    <property type="protein sequence ID" value="KAF9793007.1"/>
    <property type="molecule type" value="Genomic_DNA"/>
</dbReference>
<comment type="similarity">
    <text evidence="1">Belongs to the glycosyltransferase 32 family.</text>
</comment>
<evidence type="ECO:0000313" key="4">
    <source>
        <dbReference type="EMBL" id="KAF9793007.1"/>
    </source>
</evidence>
<protein>
    <submittedName>
        <fullName evidence="4">Nucleotide-diphospho-sugar transferase</fullName>
    </submittedName>
</protein>
<name>A0A9P6LCT7_9AGAM</name>
<reference evidence="4" key="1">
    <citation type="journal article" date="2020" name="Nat. Commun.">
        <title>Large-scale genome sequencing of mycorrhizal fungi provides insights into the early evolution of symbiotic traits.</title>
        <authorList>
            <person name="Miyauchi S."/>
            <person name="Kiss E."/>
            <person name="Kuo A."/>
            <person name="Drula E."/>
            <person name="Kohler A."/>
            <person name="Sanchez-Garcia M."/>
            <person name="Morin E."/>
            <person name="Andreopoulos B."/>
            <person name="Barry K.W."/>
            <person name="Bonito G."/>
            <person name="Buee M."/>
            <person name="Carver A."/>
            <person name="Chen C."/>
            <person name="Cichocki N."/>
            <person name="Clum A."/>
            <person name="Culley D."/>
            <person name="Crous P.W."/>
            <person name="Fauchery L."/>
            <person name="Girlanda M."/>
            <person name="Hayes R.D."/>
            <person name="Keri Z."/>
            <person name="LaButti K."/>
            <person name="Lipzen A."/>
            <person name="Lombard V."/>
            <person name="Magnuson J."/>
            <person name="Maillard F."/>
            <person name="Murat C."/>
            <person name="Nolan M."/>
            <person name="Ohm R.A."/>
            <person name="Pangilinan J."/>
            <person name="Pereira M.F."/>
            <person name="Perotto S."/>
            <person name="Peter M."/>
            <person name="Pfister S."/>
            <person name="Riley R."/>
            <person name="Sitrit Y."/>
            <person name="Stielow J.B."/>
            <person name="Szollosi G."/>
            <person name="Zifcakova L."/>
            <person name="Stursova M."/>
            <person name="Spatafora J.W."/>
            <person name="Tedersoo L."/>
            <person name="Vaario L.M."/>
            <person name="Yamada A."/>
            <person name="Yan M."/>
            <person name="Wang P."/>
            <person name="Xu J."/>
            <person name="Bruns T."/>
            <person name="Baldrian P."/>
            <person name="Vilgalys R."/>
            <person name="Dunand C."/>
            <person name="Henrissat B."/>
            <person name="Grigoriev I.V."/>
            <person name="Hibbett D."/>
            <person name="Nagy L.G."/>
            <person name="Martin F.M."/>
        </authorList>
    </citation>
    <scope>NUCLEOTIDE SEQUENCE</scope>
    <source>
        <strain evidence="4">UH-Tt-Lm1</strain>
    </source>
</reference>
<dbReference type="InterPro" id="IPR029044">
    <property type="entry name" value="Nucleotide-diphossugar_trans"/>
</dbReference>
<reference evidence="4" key="2">
    <citation type="submission" date="2020-11" db="EMBL/GenBank/DDBJ databases">
        <authorList>
            <consortium name="DOE Joint Genome Institute"/>
            <person name="Kuo A."/>
            <person name="Miyauchi S."/>
            <person name="Kiss E."/>
            <person name="Drula E."/>
            <person name="Kohler A."/>
            <person name="Sanchez-Garcia M."/>
            <person name="Andreopoulos B."/>
            <person name="Barry K.W."/>
            <person name="Bonito G."/>
            <person name="Buee M."/>
            <person name="Carver A."/>
            <person name="Chen C."/>
            <person name="Cichocki N."/>
            <person name="Clum A."/>
            <person name="Culley D."/>
            <person name="Crous P.W."/>
            <person name="Fauchery L."/>
            <person name="Girlanda M."/>
            <person name="Hayes R."/>
            <person name="Keri Z."/>
            <person name="Labutti K."/>
            <person name="Lipzen A."/>
            <person name="Lombard V."/>
            <person name="Magnuson J."/>
            <person name="Maillard F."/>
            <person name="Morin E."/>
            <person name="Murat C."/>
            <person name="Nolan M."/>
            <person name="Ohm R."/>
            <person name="Pangilinan J."/>
            <person name="Pereira M."/>
            <person name="Perotto S."/>
            <person name="Peter M."/>
            <person name="Riley R."/>
            <person name="Sitrit Y."/>
            <person name="Stielow B."/>
            <person name="Szollosi G."/>
            <person name="Zifcakova L."/>
            <person name="Stursova M."/>
            <person name="Spatafora J.W."/>
            <person name="Tedersoo L."/>
            <person name="Vaario L.-M."/>
            <person name="Yamada A."/>
            <person name="Yan M."/>
            <person name="Wang P."/>
            <person name="Xu J."/>
            <person name="Bruns T."/>
            <person name="Baldrian P."/>
            <person name="Vilgalys R."/>
            <person name="Henrissat B."/>
            <person name="Grigoriev I.V."/>
            <person name="Hibbett D."/>
            <person name="Nagy L.G."/>
            <person name="Martin F.M."/>
        </authorList>
    </citation>
    <scope>NUCLEOTIDE SEQUENCE</scope>
    <source>
        <strain evidence="4">UH-Tt-Lm1</strain>
    </source>
</reference>
<dbReference type="AlphaFoldDB" id="A0A9P6LCT7"/>
<keyword evidence="2 4" id="KW-0808">Transferase</keyword>
<dbReference type="PANTHER" id="PTHR32385">
    <property type="entry name" value="MANNOSYL PHOSPHORYLINOSITOL CERAMIDE SYNTHASE"/>
    <property type="match status" value="1"/>
</dbReference>
<dbReference type="Gene3D" id="3.90.550.20">
    <property type="match status" value="1"/>
</dbReference>
<dbReference type="OrthoDB" id="3647at2759"/>
<feature type="transmembrane region" description="Helical" evidence="3">
    <location>
        <begin position="15"/>
        <end position="40"/>
    </location>
</feature>
<evidence type="ECO:0000313" key="5">
    <source>
        <dbReference type="Proteomes" id="UP000736335"/>
    </source>
</evidence>
<feature type="transmembrane region" description="Helical" evidence="3">
    <location>
        <begin position="289"/>
        <end position="307"/>
    </location>
</feature>
<dbReference type="GO" id="GO:0051999">
    <property type="term" value="P:mannosyl-inositol phosphorylceramide biosynthetic process"/>
    <property type="evidence" value="ECO:0007669"/>
    <property type="project" value="TreeGrafter"/>
</dbReference>
<evidence type="ECO:0000256" key="3">
    <source>
        <dbReference type="SAM" id="Phobius"/>
    </source>
</evidence>
<sequence>MLPSLSLQRHHYRRIAFFAVPIIIFHHRLSVLLTLLYTFVAFTFLPHAILGDGDSWDLENLIPPMDAPEVVPRIIHQARLGNLSMKEEWTVANATCAELHPGPQWQFELWDTERANAFVAENYPDLLNTYLGYEQEIQRSDIIRYLILYKMGGIYLDLDIKCLKPLDFFLTVDWISPPGLPVGLNNAFMAVAPGHPFLKHTVDNIKRFDLNWYSLYITDMFSAGCHYISTMHATYSHRSNLRVLPREYKLGGPSITPIFQHLGAASWHRGDASAIKIIGNFFEWFLDPWKIFFFAGICISFCVWISGRRARMAARLRVEDTELLGLPDSRMSLDGCNEELMTHEQLDAEISALDVRSRRD</sequence>
<dbReference type="GO" id="GO:0000030">
    <property type="term" value="F:mannosyltransferase activity"/>
    <property type="evidence" value="ECO:0007669"/>
    <property type="project" value="TreeGrafter"/>
</dbReference>
<keyword evidence="5" id="KW-1185">Reference proteome</keyword>
<keyword evidence="3" id="KW-0472">Membrane</keyword>
<dbReference type="GO" id="GO:0016020">
    <property type="term" value="C:membrane"/>
    <property type="evidence" value="ECO:0007669"/>
    <property type="project" value="GOC"/>
</dbReference>
<comment type="caution">
    <text evidence="4">The sequence shown here is derived from an EMBL/GenBank/DDBJ whole genome shotgun (WGS) entry which is preliminary data.</text>
</comment>
<keyword evidence="3" id="KW-0812">Transmembrane</keyword>
<proteinExistence type="inferred from homology"/>
<keyword evidence="3" id="KW-1133">Transmembrane helix</keyword>
<evidence type="ECO:0000256" key="1">
    <source>
        <dbReference type="ARBA" id="ARBA00009003"/>
    </source>
</evidence>
<dbReference type="InterPro" id="IPR007577">
    <property type="entry name" value="GlycoTrfase_DXD_sugar-bd_CS"/>
</dbReference>